<protein>
    <submittedName>
        <fullName evidence="4">Class C beta-lactamase-related serine hydrolase</fullName>
    </submittedName>
</protein>
<dbReference type="PANTHER" id="PTHR43283">
    <property type="entry name" value="BETA-LACTAMASE-RELATED"/>
    <property type="match status" value="1"/>
</dbReference>
<accession>A0A3S9MYR7</accession>
<dbReference type="SUPFAM" id="SSF56601">
    <property type="entry name" value="beta-lactamase/transpeptidase-like"/>
    <property type="match status" value="1"/>
</dbReference>
<dbReference type="Gene3D" id="3.40.710.10">
    <property type="entry name" value="DD-peptidase/beta-lactamase superfamily"/>
    <property type="match status" value="1"/>
</dbReference>
<dbReference type="Pfam" id="PF00144">
    <property type="entry name" value="Beta-lactamase"/>
    <property type="match status" value="1"/>
</dbReference>
<keyword evidence="2" id="KW-0732">Signal</keyword>
<gene>
    <name evidence="4" type="ORF">EJ995_08135</name>
</gene>
<reference evidence="4 5" key="1">
    <citation type="submission" date="2018-12" db="EMBL/GenBank/DDBJ databases">
        <title>Complete genome of Nonlabens sp. MJ115.</title>
        <authorList>
            <person name="Choi H.S."/>
            <person name="Jung J."/>
        </authorList>
    </citation>
    <scope>NUCLEOTIDE SEQUENCE [LARGE SCALE GENOMIC DNA]</scope>
    <source>
        <strain evidence="4 5">MJ115</strain>
    </source>
</reference>
<feature type="domain" description="Beta-lactamase-related" evidence="3">
    <location>
        <begin position="87"/>
        <end position="362"/>
    </location>
</feature>
<dbReference type="InterPro" id="IPR012338">
    <property type="entry name" value="Beta-lactam/transpept-like"/>
</dbReference>
<dbReference type="KEGG" id="noj:EJ995_08135"/>
<dbReference type="RefSeq" id="WP_126447407.1">
    <property type="nucleotide sequence ID" value="NZ_CP034549.1"/>
</dbReference>
<keyword evidence="5" id="KW-1185">Reference proteome</keyword>
<dbReference type="PANTHER" id="PTHR43283:SF11">
    <property type="entry name" value="BETA-LACTAMASE-RELATED DOMAIN-CONTAINING PROTEIN"/>
    <property type="match status" value="1"/>
</dbReference>
<evidence type="ECO:0000256" key="1">
    <source>
        <dbReference type="ARBA" id="ARBA00022801"/>
    </source>
</evidence>
<evidence type="ECO:0000313" key="5">
    <source>
        <dbReference type="Proteomes" id="UP000279600"/>
    </source>
</evidence>
<dbReference type="Proteomes" id="UP000279600">
    <property type="component" value="Chromosome"/>
</dbReference>
<dbReference type="OrthoDB" id="9773047at2"/>
<keyword evidence="1 4" id="KW-0378">Hydrolase</keyword>
<dbReference type="InterPro" id="IPR050789">
    <property type="entry name" value="Diverse_Enzym_Activities"/>
</dbReference>
<evidence type="ECO:0000256" key="2">
    <source>
        <dbReference type="SAM" id="SignalP"/>
    </source>
</evidence>
<dbReference type="GO" id="GO:0016787">
    <property type="term" value="F:hydrolase activity"/>
    <property type="evidence" value="ECO:0007669"/>
    <property type="project" value="UniProtKB-KW"/>
</dbReference>
<proteinExistence type="predicted"/>
<name>A0A3S9MYR7_9FLAO</name>
<dbReference type="AlphaFoldDB" id="A0A3S9MYR7"/>
<evidence type="ECO:0000259" key="3">
    <source>
        <dbReference type="Pfam" id="PF00144"/>
    </source>
</evidence>
<sequence length="383" mass="43044">MKQSIYFLLTFTSFILNAQQQYFPQSTASWETISYQEAGLDADKMDDVVAFAKANEYKGSRDLRIAILDGFKKEPFHEILGPTKKRGGPAGMILKNGKIVKAWGDVNRVDMTFSVTKSFLSTVAGIALDKGLIASENDTVANYVWDGTFAGKQNSQITWSQLLQQNSAWQGELYGVKDWADRPPRDGDVDDWQYAQPHKPGTVMEYNDVRVNVLAYSLLQVHRKPLPVVLKENIMDPIGASITWRWKGYDNAWETVDGLQMKSVTGGGHSGAGMFINTTDMARFGLLFINNGNWNGKQLISREFIDRALTPSTPNPNYGYMWWLNNADGSRHWNGVGENVFYAAGFGGNFIIVDREHDLVIVTRWLEPSKVEEFMQLITAAID</sequence>
<evidence type="ECO:0000313" key="4">
    <source>
        <dbReference type="EMBL" id="AZQ44203.1"/>
    </source>
</evidence>
<organism evidence="4 5">
    <name type="scientific">Nonlabens ponticola</name>
    <dbReference type="NCBI Taxonomy" id="2496866"/>
    <lineage>
        <taxon>Bacteria</taxon>
        <taxon>Pseudomonadati</taxon>
        <taxon>Bacteroidota</taxon>
        <taxon>Flavobacteriia</taxon>
        <taxon>Flavobacteriales</taxon>
        <taxon>Flavobacteriaceae</taxon>
        <taxon>Nonlabens</taxon>
    </lineage>
</organism>
<feature type="signal peptide" evidence="2">
    <location>
        <begin position="1"/>
        <end position="18"/>
    </location>
</feature>
<dbReference type="InterPro" id="IPR001466">
    <property type="entry name" value="Beta-lactam-related"/>
</dbReference>
<dbReference type="EMBL" id="CP034549">
    <property type="protein sequence ID" value="AZQ44203.1"/>
    <property type="molecule type" value="Genomic_DNA"/>
</dbReference>
<feature type="chain" id="PRO_5019133065" evidence="2">
    <location>
        <begin position="19"/>
        <end position="383"/>
    </location>
</feature>